<dbReference type="OMA" id="HEFYSAY"/>
<dbReference type="Pfam" id="PF01966">
    <property type="entry name" value="HD"/>
    <property type="match status" value="1"/>
</dbReference>
<keyword evidence="2" id="KW-0378">Hydrolase</keyword>
<dbReference type="InterPro" id="IPR038257">
    <property type="entry name" value="CRISPR-assoc_Cas3_HD_sf"/>
</dbReference>
<dbReference type="Gene3D" id="1.10.3210.30">
    <property type="match status" value="1"/>
</dbReference>
<dbReference type="InterPro" id="IPR006674">
    <property type="entry name" value="HD_domain"/>
</dbReference>
<keyword evidence="5" id="KW-0255">Endonuclease</keyword>
<protein>
    <submittedName>
        <fullName evidence="5">CRISPR-associated endonuclease Cas3</fullName>
    </submittedName>
</protein>
<dbReference type="SMR" id="A0A832SZ16"/>
<keyword evidence="5" id="KW-0540">Nuclease</keyword>
<dbReference type="Proteomes" id="UP000617544">
    <property type="component" value="Unassembled WGS sequence"/>
</dbReference>
<dbReference type="AlphaFoldDB" id="A0A832SZ16"/>
<dbReference type="EMBL" id="DUJN01000005">
    <property type="protein sequence ID" value="HII61232.1"/>
    <property type="molecule type" value="Genomic_DNA"/>
</dbReference>
<organism evidence="5 6">
    <name type="scientific">Pyrococcus horikoshii</name>
    <dbReference type="NCBI Taxonomy" id="53953"/>
    <lineage>
        <taxon>Archaea</taxon>
        <taxon>Methanobacteriati</taxon>
        <taxon>Methanobacteriota</taxon>
        <taxon>Thermococci</taxon>
        <taxon>Thermococcales</taxon>
        <taxon>Thermococcaceae</taxon>
        <taxon>Pyrococcus</taxon>
    </lineage>
</organism>
<evidence type="ECO:0000256" key="3">
    <source>
        <dbReference type="ARBA" id="ARBA00023118"/>
    </source>
</evidence>
<dbReference type="PROSITE" id="PS51643">
    <property type="entry name" value="HD_CAS3"/>
    <property type="match status" value="1"/>
</dbReference>
<feature type="domain" description="HD Cas3-type" evidence="4">
    <location>
        <begin position="33"/>
        <end position="185"/>
    </location>
</feature>
<name>A0A832SZ16_PYRHR</name>
<dbReference type="SUPFAM" id="SSF109604">
    <property type="entry name" value="HD-domain/PDEase-like"/>
    <property type="match status" value="1"/>
</dbReference>
<dbReference type="InterPro" id="IPR006483">
    <property type="entry name" value="CRISPR-assoc_Cas3_HD"/>
</dbReference>
<dbReference type="NCBIfam" id="TIGR01596">
    <property type="entry name" value="cas3_HD"/>
    <property type="match status" value="1"/>
</dbReference>
<proteinExistence type="predicted"/>
<dbReference type="GO" id="GO:0051607">
    <property type="term" value="P:defense response to virus"/>
    <property type="evidence" value="ECO:0007669"/>
    <property type="project" value="UniProtKB-KW"/>
</dbReference>
<evidence type="ECO:0000256" key="1">
    <source>
        <dbReference type="ARBA" id="ARBA00022723"/>
    </source>
</evidence>
<keyword evidence="3" id="KW-0051">Antiviral defense</keyword>
<dbReference type="GO" id="GO:0004519">
    <property type="term" value="F:endonuclease activity"/>
    <property type="evidence" value="ECO:0007669"/>
    <property type="project" value="UniProtKB-KW"/>
</dbReference>
<sequence>MSVCTFFENKVCVETMEDHIRKGLEIIEGLYLRRGYGHFLSKILNIDVKLAEELLKKAYIFHDIGKCLEEFQQRREKFRFHEVYSALVAREVFKKYGDIGGVVSVAILLHHHNWIREKSPKRPRNLKLCNECLSIIKKLSGEKIPEEIPWRNWIEFTEEAEEIMRTNLRGVYSILLPLVVADNYAAAVNRGGKKSALGKEIFEVLKVRGWKVASSFSSRF</sequence>
<comment type="caution">
    <text evidence="5">The sequence shown here is derived from an EMBL/GenBank/DDBJ whole genome shotgun (WGS) entry which is preliminary data.</text>
</comment>
<gene>
    <name evidence="5" type="ORF">HA331_05710</name>
</gene>
<reference evidence="5" key="1">
    <citation type="journal article" date="2020" name="bioRxiv">
        <title>A rank-normalized archaeal taxonomy based on genome phylogeny resolves widespread incomplete and uneven classifications.</title>
        <authorList>
            <person name="Rinke C."/>
            <person name="Chuvochina M."/>
            <person name="Mussig A.J."/>
            <person name="Chaumeil P.-A."/>
            <person name="Waite D.W."/>
            <person name="Whitman W.B."/>
            <person name="Parks D.H."/>
            <person name="Hugenholtz P."/>
        </authorList>
    </citation>
    <scope>NUCLEOTIDE SEQUENCE</scope>
    <source>
        <strain evidence="5">UBA8834</strain>
    </source>
</reference>
<dbReference type="GO" id="GO:0016787">
    <property type="term" value="F:hydrolase activity"/>
    <property type="evidence" value="ECO:0007669"/>
    <property type="project" value="UniProtKB-KW"/>
</dbReference>
<evidence type="ECO:0000313" key="5">
    <source>
        <dbReference type="EMBL" id="HII61232.1"/>
    </source>
</evidence>
<keyword evidence="1" id="KW-0479">Metal-binding</keyword>
<dbReference type="GO" id="GO:0046872">
    <property type="term" value="F:metal ion binding"/>
    <property type="evidence" value="ECO:0007669"/>
    <property type="project" value="UniProtKB-KW"/>
</dbReference>
<evidence type="ECO:0000313" key="6">
    <source>
        <dbReference type="Proteomes" id="UP000617544"/>
    </source>
</evidence>
<evidence type="ECO:0000256" key="2">
    <source>
        <dbReference type="ARBA" id="ARBA00022801"/>
    </source>
</evidence>
<evidence type="ECO:0000259" key="4">
    <source>
        <dbReference type="PROSITE" id="PS51643"/>
    </source>
</evidence>
<dbReference type="CDD" id="cd10013">
    <property type="entry name" value="Cas3''_I"/>
    <property type="match status" value="1"/>
</dbReference>
<accession>A0A832SZ16</accession>